<dbReference type="RefSeq" id="WP_101818085.1">
    <property type="nucleotide sequence ID" value="NZ_PJZF01000023.1"/>
</dbReference>
<dbReference type="Gene3D" id="3.90.550.10">
    <property type="entry name" value="Spore Coat Polysaccharide Biosynthesis Protein SpsA, Chain A"/>
    <property type="match status" value="1"/>
</dbReference>
<evidence type="ECO:0000259" key="1">
    <source>
        <dbReference type="Pfam" id="PF00535"/>
    </source>
</evidence>
<reference evidence="2 3" key="1">
    <citation type="submission" date="2017-12" db="EMBL/GenBank/DDBJ databases">
        <title>Characterization of six clinical isolates of Enterochimera gen. nov., a novel genus of the Yersiniaciae family and the three species Enterochimera arupensis sp. nov., Enterochimera coloradensis sp. nov, and Enterochimera californica sp. nov.</title>
        <authorList>
            <person name="Rossi A."/>
            <person name="Fisher M."/>
        </authorList>
    </citation>
    <scope>NUCLEOTIDE SEQUENCE [LARGE SCALE GENOMIC DNA]</scope>
    <source>
        <strain evidence="3">2015-Iso6</strain>
    </source>
</reference>
<dbReference type="InterPro" id="IPR029044">
    <property type="entry name" value="Nucleotide-diphossugar_trans"/>
</dbReference>
<name>A0A2N5DWZ5_9GAMM</name>
<dbReference type="PANTHER" id="PTHR43685">
    <property type="entry name" value="GLYCOSYLTRANSFERASE"/>
    <property type="match status" value="1"/>
</dbReference>
<sequence length="332" mass="37863">MSTDKSSATLSVIIPVYNVKNYLETAVDSILNQTVTPSEVVIVDDGSTDGSGDMLEQLYGHIPFVRIVHTENRGLGEARNEGNRHATGDYIYYFDSDDVAVPTLVESFYRHLAEHPALDIYCFSAASFWDVVPEDPEAAKLLPQYDRQLDQPYESGVSAFNILSERSAFYPNAWLYVFRRALIVDNNLWFMPIIHEDEEFTPRLFFVAQQVVSSTEVLFRRRVRMGSIMQTNRSERNVVGYIESIRSLEALKSQAQDSTVIKNLSTRILNNIIAIYRILKEDGVVLSDESSRRFNDLLERNSTPQVKLAGRSLFAFRVYNFAQRRAKQLFGS</sequence>
<accession>A0A2N5DWZ5</accession>
<dbReference type="InterPro" id="IPR001173">
    <property type="entry name" value="Glyco_trans_2-like"/>
</dbReference>
<evidence type="ECO:0000313" key="3">
    <source>
        <dbReference type="Proteomes" id="UP000234240"/>
    </source>
</evidence>
<dbReference type="EMBL" id="PJZF01000023">
    <property type="protein sequence ID" value="PLR31840.1"/>
    <property type="molecule type" value="Genomic_DNA"/>
</dbReference>
<dbReference type="AlphaFoldDB" id="A0A2N5DWZ5"/>
<evidence type="ECO:0000313" key="2">
    <source>
        <dbReference type="EMBL" id="PLR31840.1"/>
    </source>
</evidence>
<comment type="caution">
    <text evidence="2">The sequence shown here is derived from an EMBL/GenBank/DDBJ whole genome shotgun (WGS) entry which is preliminary data.</text>
</comment>
<dbReference type="Proteomes" id="UP000234240">
    <property type="component" value="Unassembled WGS sequence"/>
</dbReference>
<dbReference type="OrthoDB" id="6813549at2"/>
<gene>
    <name evidence="2" type="ORF">CYR55_19915</name>
</gene>
<proteinExistence type="predicted"/>
<protein>
    <submittedName>
        <fullName evidence="2">Capsular biosynthesis protein</fullName>
    </submittedName>
</protein>
<organism evidence="2 3">
    <name type="scientific">Chimaeribacter californicus</name>
    <dbReference type="NCBI Taxonomy" id="2060067"/>
    <lineage>
        <taxon>Bacteria</taxon>
        <taxon>Pseudomonadati</taxon>
        <taxon>Pseudomonadota</taxon>
        <taxon>Gammaproteobacteria</taxon>
        <taxon>Enterobacterales</taxon>
        <taxon>Yersiniaceae</taxon>
        <taxon>Chimaeribacter</taxon>
    </lineage>
</organism>
<dbReference type="PANTHER" id="PTHR43685:SF2">
    <property type="entry name" value="GLYCOSYLTRANSFERASE 2-LIKE DOMAIN-CONTAINING PROTEIN"/>
    <property type="match status" value="1"/>
</dbReference>
<feature type="domain" description="Glycosyltransferase 2-like" evidence="1">
    <location>
        <begin position="11"/>
        <end position="148"/>
    </location>
</feature>
<dbReference type="InterPro" id="IPR050834">
    <property type="entry name" value="Glycosyltransf_2"/>
</dbReference>
<dbReference type="SUPFAM" id="SSF53448">
    <property type="entry name" value="Nucleotide-diphospho-sugar transferases"/>
    <property type="match status" value="1"/>
</dbReference>
<dbReference type="Pfam" id="PF00535">
    <property type="entry name" value="Glycos_transf_2"/>
    <property type="match status" value="1"/>
</dbReference>
<keyword evidence="3" id="KW-1185">Reference proteome</keyword>
<dbReference type="CDD" id="cd00761">
    <property type="entry name" value="Glyco_tranf_GTA_type"/>
    <property type="match status" value="1"/>
</dbReference>